<feature type="zinc finger region" description="C3H1-type" evidence="4">
    <location>
        <begin position="61"/>
        <end position="87"/>
    </location>
</feature>
<keyword evidence="3 4" id="KW-0862">Zinc</keyword>
<evidence type="ECO:0000256" key="2">
    <source>
        <dbReference type="ARBA" id="ARBA00022771"/>
    </source>
</evidence>
<evidence type="ECO:0000256" key="3">
    <source>
        <dbReference type="ARBA" id="ARBA00022833"/>
    </source>
</evidence>
<dbReference type="STRING" id="1169540.A0A0G4EMH0"/>
<feature type="compositionally biased region" description="Low complexity" evidence="5">
    <location>
        <begin position="599"/>
        <end position="608"/>
    </location>
</feature>
<dbReference type="AlphaFoldDB" id="A0A0G4EMH0"/>
<keyword evidence="2 4" id="KW-0863">Zinc-finger</keyword>
<dbReference type="Gene3D" id="4.10.1000.10">
    <property type="entry name" value="Zinc finger, CCCH-type"/>
    <property type="match status" value="1"/>
</dbReference>
<feature type="region of interest" description="Disordered" evidence="5">
    <location>
        <begin position="287"/>
        <end position="314"/>
    </location>
</feature>
<keyword evidence="1 4" id="KW-0479">Metal-binding</keyword>
<dbReference type="SMART" id="SM00356">
    <property type="entry name" value="ZnF_C3H1"/>
    <property type="match status" value="3"/>
</dbReference>
<dbReference type="Pfam" id="PF00642">
    <property type="entry name" value="zf-CCCH"/>
    <property type="match status" value="1"/>
</dbReference>
<dbReference type="PANTHER" id="PTHR38160">
    <property type="entry name" value="ZINC FINGER CCCH DOMAIN-CONTAINING PROTEIN 40"/>
    <property type="match status" value="1"/>
</dbReference>
<feature type="zinc finger region" description="C3H1-type" evidence="4">
    <location>
        <begin position="96"/>
        <end position="122"/>
    </location>
</feature>
<feature type="compositionally biased region" description="Basic and acidic residues" evidence="5">
    <location>
        <begin position="351"/>
        <end position="361"/>
    </location>
</feature>
<dbReference type="PROSITE" id="PS50103">
    <property type="entry name" value="ZF_C3H1"/>
    <property type="match status" value="3"/>
</dbReference>
<dbReference type="Gene3D" id="3.30.1370.210">
    <property type="match status" value="1"/>
</dbReference>
<gene>
    <name evidence="7" type="ORF">Vbra_22905</name>
</gene>
<organism evidence="7 8">
    <name type="scientific">Vitrella brassicaformis (strain CCMP3155)</name>
    <dbReference type="NCBI Taxonomy" id="1169540"/>
    <lineage>
        <taxon>Eukaryota</taxon>
        <taxon>Sar</taxon>
        <taxon>Alveolata</taxon>
        <taxon>Colpodellida</taxon>
        <taxon>Vitrellaceae</taxon>
        <taxon>Vitrella</taxon>
    </lineage>
</organism>
<feature type="region of interest" description="Disordered" evidence="5">
    <location>
        <begin position="519"/>
        <end position="628"/>
    </location>
</feature>
<feature type="region of interest" description="Disordered" evidence="5">
    <location>
        <begin position="676"/>
        <end position="696"/>
    </location>
</feature>
<dbReference type="OrthoDB" id="410307at2759"/>
<dbReference type="VEuPathDB" id="CryptoDB:Vbra_22905"/>
<reference evidence="7 8" key="1">
    <citation type="submission" date="2014-11" db="EMBL/GenBank/DDBJ databases">
        <authorList>
            <person name="Zhu J."/>
            <person name="Qi W."/>
            <person name="Song R."/>
        </authorList>
    </citation>
    <scope>NUCLEOTIDE SEQUENCE [LARGE SCALE GENOMIC DNA]</scope>
</reference>
<dbReference type="SUPFAM" id="SSF90229">
    <property type="entry name" value="CCCH zinc finger"/>
    <property type="match status" value="2"/>
</dbReference>
<feature type="region of interest" description="Disordered" evidence="5">
    <location>
        <begin position="465"/>
        <end position="484"/>
    </location>
</feature>
<proteinExistence type="predicted"/>
<dbReference type="InterPro" id="IPR045868">
    <property type="entry name" value="Znf_C3H13/40"/>
</dbReference>
<evidence type="ECO:0000313" key="8">
    <source>
        <dbReference type="Proteomes" id="UP000041254"/>
    </source>
</evidence>
<feature type="region of interest" description="Disordered" evidence="5">
    <location>
        <begin position="351"/>
        <end position="374"/>
    </location>
</feature>
<dbReference type="InterPro" id="IPR000571">
    <property type="entry name" value="Znf_CCCH"/>
</dbReference>
<feature type="domain" description="C3H1-type" evidence="6">
    <location>
        <begin position="61"/>
        <end position="87"/>
    </location>
</feature>
<feature type="compositionally biased region" description="Low complexity" evidence="5">
    <location>
        <begin position="520"/>
        <end position="534"/>
    </location>
</feature>
<protein>
    <recommendedName>
        <fullName evidence="6">C3H1-type domain-containing protein</fullName>
    </recommendedName>
</protein>
<evidence type="ECO:0000259" key="6">
    <source>
        <dbReference type="PROSITE" id="PS50103"/>
    </source>
</evidence>
<dbReference type="EMBL" id="CDMY01000269">
    <property type="protein sequence ID" value="CEL98369.1"/>
    <property type="molecule type" value="Genomic_DNA"/>
</dbReference>
<feature type="compositionally biased region" description="Basic and acidic residues" evidence="5">
    <location>
        <begin position="609"/>
        <end position="621"/>
    </location>
</feature>
<evidence type="ECO:0000313" key="7">
    <source>
        <dbReference type="EMBL" id="CEL98369.1"/>
    </source>
</evidence>
<feature type="zinc finger region" description="C3H1-type" evidence="4">
    <location>
        <begin position="27"/>
        <end position="53"/>
    </location>
</feature>
<evidence type="ECO:0000256" key="5">
    <source>
        <dbReference type="SAM" id="MobiDB-lite"/>
    </source>
</evidence>
<feature type="region of interest" description="Disordered" evidence="5">
    <location>
        <begin position="150"/>
        <end position="275"/>
    </location>
</feature>
<evidence type="ECO:0000256" key="1">
    <source>
        <dbReference type="ARBA" id="ARBA00022723"/>
    </source>
</evidence>
<dbReference type="PANTHER" id="PTHR38160:SF1">
    <property type="entry name" value="ZINC FINGER CCCH DOMAIN-CONTAINING PROTEIN 40"/>
    <property type="match status" value="1"/>
</dbReference>
<name>A0A0G4EMH0_VITBC</name>
<dbReference type="InParanoid" id="A0A0G4EMH0"/>
<feature type="compositionally biased region" description="Pro residues" evidence="5">
    <location>
        <begin position="179"/>
        <end position="188"/>
    </location>
</feature>
<dbReference type="InterPro" id="IPR036855">
    <property type="entry name" value="Znf_CCCH_sf"/>
</dbReference>
<dbReference type="Proteomes" id="UP000041254">
    <property type="component" value="Unassembled WGS sequence"/>
</dbReference>
<evidence type="ECO:0000256" key="4">
    <source>
        <dbReference type="PROSITE-ProRule" id="PRU00723"/>
    </source>
</evidence>
<accession>A0A0G4EMH0</accession>
<feature type="compositionally biased region" description="Gly residues" evidence="5">
    <location>
        <begin position="676"/>
        <end position="686"/>
    </location>
</feature>
<dbReference type="GO" id="GO:0008270">
    <property type="term" value="F:zinc ion binding"/>
    <property type="evidence" value="ECO:0007669"/>
    <property type="project" value="UniProtKB-KW"/>
</dbReference>
<keyword evidence="8" id="KW-1185">Reference proteome</keyword>
<feature type="domain" description="C3H1-type" evidence="6">
    <location>
        <begin position="96"/>
        <end position="122"/>
    </location>
</feature>
<sequence length="696" mass="73550">MNSDVLQQQQQQQQQQECNKTTAMQCYKTKLCRFHLESRCLRGENCTFAHNAVELRAPPDLSRTKICGLWAKGRCNDPSCKFAHGHQELKSPAACYKTSLCFLWQKGMCNAGERCRYAHGVEELRTIKLADMVQSGQLREEDLQQLTPSYYDLSQHSPPTAIHTPPPLPPATRTFQQPSPSPSPPYELSPPMHGHTFAGSSPGRRERHSTTTTPSLNPDALPYHSVHQHQQQQQQSAAHERMAIGMVGLGMGPSPSPPPPALAAHQDPTPPPSAVSMSADVLKLVDGSGGTCTPPRAPASKASSPMSPPSTRLPSVDAAVASQLSHHPHAYVGGAGGAPSMPTLNEEGLFQERGDRGDRGGRSSTGDQPAPNGRYSFFEQTVEEARAATDRYSDLGQLQQLGAAACGSFGKRPAMGLSSTMAKALGHLRGPDLDLASFNNNGLADGDGRESDGNKSVSEDELRRLRGVSGDGVAGASSKGSLGGHEQLEDMAASCGGKVFPPKSFPNANNGSSTCESLLGSMSSNTSNPGNGSSLTDFLSRHGSGDTSTIPPPPYSTLTSPHSPSIWGGTPSQKPGGRLPAPLSPLLPYPLDANTAKWGPIGPAPHAHPGQERQRSPHDGTDEAGWAHHYGSSAFDADDLELELHPPLTPFEDEGSVTMFRSPRVHGVHGIGAGGRVGGLGGGGGASPPWEPIRDL</sequence>
<feature type="domain" description="C3H1-type" evidence="6">
    <location>
        <begin position="27"/>
        <end position="53"/>
    </location>
</feature>